<feature type="signal peptide" evidence="1">
    <location>
        <begin position="1"/>
        <end position="22"/>
    </location>
</feature>
<dbReference type="EMBL" id="CP001619">
    <property type="protein sequence ID" value="ACT91997.1"/>
    <property type="molecule type" value="Genomic_DNA"/>
</dbReference>
<feature type="chain" id="PRO_5002972073" description="Lipoprotein" evidence="1">
    <location>
        <begin position="23"/>
        <end position="156"/>
    </location>
</feature>
<sequence>MHLHLNKYLILLAAVTSCTFWACDDCSDMDKRATAPITFSIVDKAGNDLIAPPQSRYSLDSIRVIDNDGNRNVVLTHVYFPGLKSYVFYADCDKNAQGKSSLKLLLNSRDTDTLDVWYEKEQNACANMYKYTQFQHNGESIEKSPLTSALLIVKAK</sequence>
<name>C6W1E0_DYAFD</name>
<accession>C6W1E0</accession>
<organism evidence="2 3">
    <name type="scientific">Dyadobacter fermentans (strain ATCC 700827 / DSM 18053 / CIP 107007 / KCTC 52180 / NS114)</name>
    <dbReference type="NCBI Taxonomy" id="471854"/>
    <lineage>
        <taxon>Bacteria</taxon>
        <taxon>Pseudomonadati</taxon>
        <taxon>Bacteroidota</taxon>
        <taxon>Cytophagia</taxon>
        <taxon>Cytophagales</taxon>
        <taxon>Spirosomataceae</taxon>
        <taxon>Dyadobacter</taxon>
    </lineage>
</organism>
<evidence type="ECO:0000313" key="3">
    <source>
        <dbReference type="Proteomes" id="UP000002011"/>
    </source>
</evidence>
<keyword evidence="1" id="KW-0732">Signal</keyword>
<keyword evidence="3" id="KW-1185">Reference proteome</keyword>
<proteinExistence type="predicted"/>
<dbReference type="PROSITE" id="PS51257">
    <property type="entry name" value="PROKAR_LIPOPROTEIN"/>
    <property type="match status" value="1"/>
</dbReference>
<evidence type="ECO:0008006" key="4">
    <source>
        <dbReference type="Google" id="ProtNLM"/>
    </source>
</evidence>
<dbReference type="STRING" id="471854.Dfer_0736"/>
<protein>
    <recommendedName>
        <fullName evidence="4">Lipoprotein</fullName>
    </recommendedName>
</protein>
<dbReference type="OrthoDB" id="965197at2"/>
<dbReference type="RefSeq" id="WP_015810254.1">
    <property type="nucleotide sequence ID" value="NC_013037.1"/>
</dbReference>
<dbReference type="AlphaFoldDB" id="C6W1E0"/>
<dbReference type="HOGENOM" id="CLU_1683785_0_0_10"/>
<dbReference type="KEGG" id="dfe:Dfer_0736"/>
<dbReference type="Proteomes" id="UP000002011">
    <property type="component" value="Chromosome"/>
</dbReference>
<reference evidence="2 3" key="1">
    <citation type="journal article" date="2009" name="Stand. Genomic Sci.">
        <title>Complete genome sequence of Dyadobacter fermentans type strain (NS114).</title>
        <authorList>
            <person name="Lang E."/>
            <person name="Lapidus A."/>
            <person name="Chertkov O."/>
            <person name="Brettin T."/>
            <person name="Detter J.C."/>
            <person name="Han C."/>
            <person name="Copeland A."/>
            <person name="Glavina Del Rio T."/>
            <person name="Nolan M."/>
            <person name="Chen F."/>
            <person name="Lucas S."/>
            <person name="Tice H."/>
            <person name="Cheng J.F."/>
            <person name="Land M."/>
            <person name="Hauser L."/>
            <person name="Chang Y.J."/>
            <person name="Jeffries C.D."/>
            <person name="Kopitz M."/>
            <person name="Bruce D."/>
            <person name="Goodwin L."/>
            <person name="Pitluck S."/>
            <person name="Ovchinnikova G."/>
            <person name="Pati A."/>
            <person name="Ivanova N."/>
            <person name="Mavrommatis K."/>
            <person name="Chen A."/>
            <person name="Palaniappan K."/>
            <person name="Chain P."/>
            <person name="Bristow J."/>
            <person name="Eisen J.A."/>
            <person name="Markowitz V."/>
            <person name="Hugenholtz P."/>
            <person name="Goker M."/>
            <person name="Rohde M."/>
            <person name="Kyrpides N.C."/>
            <person name="Klenk H.P."/>
        </authorList>
    </citation>
    <scope>NUCLEOTIDE SEQUENCE [LARGE SCALE GENOMIC DNA]</scope>
    <source>
        <strain evidence="3">ATCC 700827 / DSM 18053 / CIP 107007 / KCTC 52180 / NS114</strain>
    </source>
</reference>
<evidence type="ECO:0000256" key="1">
    <source>
        <dbReference type="SAM" id="SignalP"/>
    </source>
</evidence>
<evidence type="ECO:0000313" key="2">
    <source>
        <dbReference type="EMBL" id="ACT91997.1"/>
    </source>
</evidence>
<gene>
    <name evidence="2" type="ordered locus">Dfer_0736</name>
</gene>